<evidence type="ECO:0000313" key="2">
    <source>
        <dbReference type="EMBL" id="CAB3240302.1"/>
    </source>
</evidence>
<name>A0A8S1A0N0_ARCPL</name>
<sequence length="2239" mass="249274">MAASATPSEMAETEVPPSAPDPAPRTGGGAGGGFPPYPPYTTKPAPPSVADTIFAGRTIRRQHKSGAKKPAHPPPRPAKARYPKATDVKLPRRAMKAQARCLKRHGTVLTDRLERIAKPIRRTIIYLWREYANTLPPETIARLRSMLDADEPFKPDQAYEYFINLRRTKKKAAAAQQVNAIKKDILAMCYDKRFLWARNATVAFAKGIQQRLSRPGRFALADGMLRLSNIILDDMCGYMHIRTPSRYSKSNKSKFMLEMADKIAVWIDEILSESDDRMLMMDFDEDEEIEQWDSDSAKAPQTAMPGGASGATPVTGKGSSGSHTTPEGVTPSEGPTPSGGATPLTKNITYSSKFADDFLDMMGDVICIEILVDTNTYQSIACADDLETVLEFSFVYKPESTAGGDDGGGGGGGRNLLAPDPAYLKFKGKMLDAFMLLTSTMYKKGGEQLFKHGKFTQTYSEGADELKRAPTFHASDYNSTLSNELIKTLTDCSKPETPSDLAPYMTEMIDICSKYLSQNAEYNKEKGPAFRMLVKKMRTKKTEQLFQKEKVTRSYGDAAHKLQVAKGLETDYDDPNLSQEIQSQLENLMAGSTPEDLKTDMAETIDVCSKYLSQEAIDEIERGPAFDLLINELEHHGADHFTDFRVVTTKFKAAYVLKSAPGLSAVTPDPATVPVFQTALHAVGDAVVPDDLKDDMNAVIDRCANYLSAFVRDRDIAMANLLKMMKSKPKNTVATRPTYNMDYGTGAKETETTPSLIPYHPIKDIADEAKKNLTKDMQHITPPNLVIANKALIQDVSRHLSQPFALRSGIAGERYPLEFLSAVKHSLGTRPLFKYKSFGQTYRGAADTLMHSGPLEVDVKGEAAENLKHNIKAEMKRGVPEQLAPTIAKELHPTMEKAAAHLANVGMDKGDTLEHLMVMMKEKGESHLAELQGYDQTYTDAARRIENAPSLTNVMVQKDKYVEVKQKITVMADEKKQKIPEKHAELLPEIIDESSKFLAKPLPETHAEKREVLGDLIAKGGEKIVGQEGVYKMTHVEGGEEVKSAPVGKTTAHDNKKKDKMVETVKAVIPNKKVEEMLKDPIEEGAAHLVDTIKGRGEALAVIQKDIDKEKEKDFLTVGDFSKTHQQAATMIEEAPHFGGQSPSPLLVDLVDKRVTDARTTPTPTHIPEMYMKDAQDITTKYLAGVATKECGLDPKALAALEASGKLGKQAPPRAAGESEEERQRRLLREAAAEAARLEREKKRASARNLAQGARPQGDSGDSEKERAAALDILHKQLQSHGNEVFYEQPHLSLTHSQASDWLKTLPIKVEKSVKESGDTARLHKKFEKKLSTLVSPVTPPEMYDSMQDVIIESARQLSEQFVGASYESQSRTVVIGEMQKRGNEIISEIDGASETSFFAAQRLKRAKDLKTDELCTEEAPKLQKKLDEIMRHSTMPRKLGPTVKDLNKDAANYLSTLVTKPHDEIEAHVALLEAMDEAGDTLLVEGQIPKTQKEGAHYLRHLTSLEDKINRPNSSLQSTISSKMKTVTADVKSPGFTKSVMDGVISHNAKLLTSYITLQGEKTEALNIMVQKMDEAGNRVLLRHGNVRKGHKDGADLLRGKTADQLSVQNADPVVARKVEIKLITLMHDNTPPKYESIMKDVIKDATTYLAVHLLEPQIIKICKCMKNVFVQCELWCEEILRRVAKPPCTCSRHVSVQDIKELSHTKHLRICPGSARVIAPGLELAITECQAGYGKNQVCQARKPTPECGSNVTASYVVHSTSVRRNEYEIDHPTHIPPETHSVSDASESDNQSFSPFNTDSERSSTVKSLLLEIHSQNMQYMRKHEQILCMEATKDIPETSPPYRSPVGIHRSTAVPRKQLPSSMCSKIFKRSDASRSSFSSVSEEVTSKSNISVSKSGEARTSISSDTMADWHAMMISLIWNVQAWRKWIQENIDRGSSYKYDPNGPEEEPENSSWISFQRRVSTEALQWRQYNIFSRQLITRLITRYRDKEILSPNRATVRTERYRECASEMLDIISMFNNWTQFLILVIRETGSLQDTTSCNIPLHAMRWNHYKNKIIKYSHDWIKYNLHLKECWEKKYEQFISECVPYIAEPRPVWVVGACGAVPSGAVAAGIYDGEVIWIARTTHRSHVLPAALHPSKHCCSVYSGGAVHYYTKYQVMCNAEVNWVAWRGGEVGAHAVRVADGVYIGRVHYRGSHLIGPVHAPQYRCHVVIFGRPFAFNCYDLLILANLPGQ</sequence>
<dbReference type="InterPro" id="IPR006616">
    <property type="entry name" value="DM9_repeat"/>
</dbReference>
<feature type="compositionally biased region" description="Pro residues" evidence="1">
    <location>
        <begin position="35"/>
        <end position="47"/>
    </location>
</feature>
<gene>
    <name evidence="2" type="ORF">APLA_LOCUS8986</name>
</gene>
<comment type="caution">
    <text evidence="2">The sequence shown here is derived from an EMBL/GenBank/DDBJ whole genome shotgun (WGS) entry which is preliminary data.</text>
</comment>
<feature type="compositionally biased region" description="Basic residues" evidence="1">
    <location>
        <begin position="58"/>
        <end position="71"/>
    </location>
</feature>
<evidence type="ECO:0000313" key="3">
    <source>
        <dbReference type="Proteomes" id="UP000494256"/>
    </source>
</evidence>
<dbReference type="Proteomes" id="UP000494256">
    <property type="component" value="Unassembled WGS sequence"/>
</dbReference>
<feature type="compositionally biased region" description="Polar residues" evidence="1">
    <location>
        <begin position="1783"/>
        <end position="1801"/>
    </location>
</feature>
<proteinExistence type="predicted"/>
<dbReference type="EMBL" id="CADEBD010000309">
    <property type="protein sequence ID" value="CAB3240302.1"/>
    <property type="molecule type" value="Genomic_DNA"/>
</dbReference>
<reference evidence="2 3" key="1">
    <citation type="submission" date="2020-04" db="EMBL/GenBank/DDBJ databases">
        <authorList>
            <person name="Wallbank WR R."/>
            <person name="Pardo Diaz C."/>
            <person name="Kozak K."/>
            <person name="Martin S."/>
            <person name="Jiggins C."/>
            <person name="Moest M."/>
            <person name="Warren A I."/>
            <person name="Byers J.R.P. K."/>
            <person name="Montejo-Kovacevich G."/>
            <person name="Yen C E."/>
        </authorList>
    </citation>
    <scope>NUCLEOTIDE SEQUENCE [LARGE SCALE GENOMIC DNA]</scope>
</reference>
<feature type="region of interest" description="Disordered" evidence="1">
    <location>
        <begin position="1"/>
        <end position="85"/>
    </location>
</feature>
<dbReference type="PANTHER" id="PTHR31649">
    <property type="entry name" value="AGAP009604-PA"/>
    <property type="match status" value="1"/>
</dbReference>
<feature type="region of interest" description="Disordered" evidence="1">
    <location>
        <begin position="290"/>
        <end position="345"/>
    </location>
</feature>
<dbReference type="PANTHER" id="PTHR31649:SF11">
    <property type="entry name" value="PROTEIN UNZIPPED"/>
    <property type="match status" value="1"/>
</dbReference>
<feature type="compositionally biased region" description="Basic and acidic residues" evidence="1">
    <location>
        <begin position="1222"/>
        <end position="1244"/>
    </location>
</feature>
<organism evidence="2 3">
    <name type="scientific">Arctia plantaginis</name>
    <name type="common">Wood tiger moth</name>
    <name type="synonym">Phalaena plantaginis</name>
    <dbReference type="NCBI Taxonomy" id="874455"/>
    <lineage>
        <taxon>Eukaryota</taxon>
        <taxon>Metazoa</taxon>
        <taxon>Ecdysozoa</taxon>
        <taxon>Arthropoda</taxon>
        <taxon>Hexapoda</taxon>
        <taxon>Insecta</taxon>
        <taxon>Pterygota</taxon>
        <taxon>Neoptera</taxon>
        <taxon>Endopterygota</taxon>
        <taxon>Lepidoptera</taxon>
        <taxon>Glossata</taxon>
        <taxon>Ditrysia</taxon>
        <taxon>Noctuoidea</taxon>
        <taxon>Erebidae</taxon>
        <taxon>Arctiinae</taxon>
        <taxon>Arctia</taxon>
    </lineage>
</organism>
<evidence type="ECO:0000256" key="1">
    <source>
        <dbReference type="SAM" id="MobiDB-lite"/>
    </source>
</evidence>
<feature type="region of interest" description="Disordered" evidence="1">
    <location>
        <begin position="1204"/>
        <end position="1266"/>
    </location>
</feature>
<feature type="region of interest" description="Disordered" evidence="1">
    <location>
        <begin position="1769"/>
        <end position="1804"/>
    </location>
</feature>
<protein>
    <submittedName>
        <fullName evidence="2">Uncharacterized protein</fullName>
    </submittedName>
</protein>
<accession>A0A8S1A0N0</accession>
<dbReference type="OrthoDB" id="20573at2759"/>
<dbReference type="Pfam" id="PF11901">
    <property type="entry name" value="DM9"/>
    <property type="match status" value="1"/>
</dbReference>
<dbReference type="SMART" id="SM00696">
    <property type="entry name" value="DM9"/>
    <property type="match status" value="2"/>
</dbReference>